<dbReference type="GO" id="GO:0003735">
    <property type="term" value="F:structural constituent of ribosome"/>
    <property type="evidence" value="ECO:0007669"/>
    <property type="project" value="InterPro"/>
</dbReference>
<dbReference type="SUPFAM" id="SSF55653">
    <property type="entry name" value="Ribosomal protein L9 C-domain"/>
    <property type="match status" value="1"/>
</dbReference>
<dbReference type="KEGG" id="cgz:M787_000900"/>
<evidence type="ECO:0000259" key="8">
    <source>
        <dbReference type="PROSITE" id="PS00651"/>
    </source>
</evidence>
<evidence type="ECO:0000313" key="9">
    <source>
        <dbReference type="EMBL" id="ANG65886.1"/>
    </source>
</evidence>
<dbReference type="PANTHER" id="PTHR21368">
    <property type="entry name" value="50S RIBOSOMAL PROTEIN L9"/>
    <property type="match status" value="1"/>
</dbReference>
<evidence type="ECO:0000313" key="10">
    <source>
        <dbReference type="Proteomes" id="UP000019147"/>
    </source>
</evidence>
<evidence type="ECO:0000256" key="2">
    <source>
        <dbReference type="ARBA" id="ARBA00022730"/>
    </source>
</evidence>
<protein>
    <recommendedName>
        <fullName evidence="6 7">Large ribosomal subunit protein bL9</fullName>
    </recommendedName>
</protein>
<dbReference type="NCBIfam" id="TIGR00158">
    <property type="entry name" value="L9"/>
    <property type="match status" value="1"/>
</dbReference>
<dbReference type="AlphaFoldDB" id="A0A173DYA7"/>
<dbReference type="STRING" id="1143323.M787_000900"/>
<dbReference type="InterPro" id="IPR020594">
    <property type="entry name" value="Ribosomal_bL9_bac/chp"/>
</dbReference>
<dbReference type="Gene3D" id="3.40.5.10">
    <property type="entry name" value="Ribosomal protein L9, N-terminal domain"/>
    <property type="match status" value="1"/>
</dbReference>
<sequence length="174" mass="19415">MKQQLLLLEDVDGLGRSGDIVTARPGYFRNYLIPQKKAIIAGAGTLRLQAKLKEERMRRAAADREESEKLAETLKSIVLEFQVRVDPDNNMYGSVTIADMIQAAAEKGIILTRKNFPHSHYAIKNLGKKNVALKLKEDVSATLVVEVTSESFYASVLDDQHPSSEEQTTEDTPR</sequence>
<dbReference type="HAMAP" id="MF_00503">
    <property type="entry name" value="Ribosomal_bL9"/>
    <property type="match status" value="1"/>
</dbReference>
<dbReference type="Pfam" id="PF03948">
    <property type="entry name" value="Ribosomal_L9_C"/>
    <property type="match status" value="1"/>
</dbReference>
<keyword evidence="2 7" id="KW-0699">rRNA-binding</keyword>
<gene>
    <name evidence="7" type="primary">rplI</name>
    <name evidence="9" type="ORF">M787_000900</name>
</gene>
<keyword evidence="3 7" id="KW-0694">RNA-binding</keyword>
<reference evidence="9 10" key="1">
    <citation type="journal article" date="2014" name="Syst. Appl. Microbiol.">
        <title>Evidence for the existence of two new members of the family Chlamydiaceae and proposal of Chlamydia avium sp. nov. and Chlamydia gallinacea sp. nov.</title>
        <authorList>
            <person name="Sachse K."/>
            <person name="Laroucau K."/>
            <person name="Riege K."/>
            <person name="Wehner S."/>
            <person name="Dilcher M."/>
            <person name="Creasy H.H."/>
            <person name="Weidmann M."/>
            <person name="Myers G."/>
            <person name="Vorimore F."/>
            <person name="Vicari N."/>
            <person name="Magnino S."/>
            <person name="Liebler-Tenorio E."/>
            <person name="Ruettger A."/>
            <person name="Bavoil P.M."/>
            <person name="Hufert F.T."/>
            <person name="Rossello-Mora R."/>
            <person name="Marz M."/>
        </authorList>
    </citation>
    <scope>NUCLEOTIDE SEQUENCE [LARGE SCALE GENOMIC DNA]</scope>
    <source>
        <strain evidence="9 10">08-1274/3</strain>
    </source>
</reference>
<dbReference type="InterPro" id="IPR000244">
    <property type="entry name" value="Ribosomal_bL9"/>
</dbReference>
<dbReference type="InterPro" id="IPR036791">
    <property type="entry name" value="Ribosomal_bL9_C_sf"/>
</dbReference>
<evidence type="ECO:0000256" key="3">
    <source>
        <dbReference type="ARBA" id="ARBA00022884"/>
    </source>
</evidence>
<dbReference type="GeneID" id="81477861"/>
<proteinExistence type="inferred from homology"/>
<evidence type="ECO:0000256" key="6">
    <source>
        <dbReference type="ARBA" id="ARBA00035292"/>
    </source>
</evidence>
<evidence type="ECO:0000256" key="5">
    <source>
        <dbReference type="ARBA" id="ARBA00023274"/>
    </source>
</evidence>
<keyword evidence="4 7" id="KW-0689">Ribosomal protein</keyword>
<dbReference type="GO" id="GO:0005840">
    <property type="term" value="C:ribosome"/>
    <property type="evidence" value="ECO:0007669"/>
    <property type="project" value="UniProtKB-KW"/>
</dbReference>
<dbReference type="GO" id="GO:1990904">
    <property type="term" value="C:ribonucleoprotein complex"/>
    <property type="evidence" value="ECO:0007669"/>
    <property type="project" value="UniProtKB-KW"/>
</dbReference>
<dbReference type="SUPFAM" id="SSF55658">
    <property type="entry name" value="L9 N-domain-like"/>
    <property type="match status" value="1"/>
</dbReference>
<feature type="domain" description="Ribosomal protein L9" evidence="8">
    <location>
        <begin position="15"/>
        <end position="42"/>
    </location>
</feature>
<dbReference type="PROSITE" id="PS00651">
    <property type="entry name" value="RIBOSOMAL_L9"/>
    <property type="match status" value="1"/>
</dbReference>
<dbReference type="InterPro" id="IPR036935">
    <property type="entry name" value="Ribosomal_bL9_N_sf"/>
</dbReference>
<organism evidence="9 10">
    <name type="scientific">Chlamydia gallinacea 08-1274/3</name>
    <dbReference type="NCBI Taxonomy" id="1143323"/>
    <lineage>
        <taxon>Bacteria</taxon>
        <taxon>Pseudomonadati</taxon>
        <taxon>Chlamydiota</taxon>
        <taxon>Chlamydiia</taxon>
        <taxon>Chlamydiales</taxon>
        <taxon>Chlamydiaceae</taxon>
        <taxon>Chlamydia/Chlamydophila group</taxon>
        <taxon>Chlamydia</taxon>
    </lineage>
</organism>
<dbReference type="RefSeq" id="WP_021828589.1">
    <property type="nucleotide sequence ID" value="NZ_CP015840.1"/>
</dbReference>
<comment type="function">
    <text evidence="7">Binds to the 23S rRNA.</text>
</comment>
<evidence type="ECO:0000256" key="4">
    <source>
        <dbReference type="ARBA" id="ARBA00022980"/>
    </source>
</evidence>
<dbReference type="OrthoDB" id="9788336at2"/>
<dbReference type="InterPro" id="IPR020069">
    <property type="entry name" value="Ribosomal_bL9_C"/>
</dbReference>
<dbReference type="GO" id="GO:0019843">
    <property type="term" value="F:rRNA binding"/>
    <property type="evidence" value="ECO:0007669"/>
    <property type="project" value="UniProtKB-UniRule"/>
</dbReference>
<dbReference type="eggNOG" id="COG0359">
    <property type="taxonomic scope" value="Bacteria"/>
</dbReference>
<evidence type="ECO:0000256" key="1">
    <source>
        <dbReference type="ARBA" id="ARBA00010605"/>
    </source>
</evidence>
<dbReference type="Proteomes" id="UP000019147">
    <property type="component" value="Chromosome"/>
</dbReference>
<dbReference type="GO" id="GO:0006412">
    <property type="term" value="P:translation"/>
    <property type="evidence" value="ECO:0007669"/>
    <property type="project" value="UniProtKB-UniRule"/>
</dbReference>
<accession>A0A173DYA7</accession>
<comment type="similarity">
    <text evidence="1 7">Belongs to the bacterial ribosomal protein bL9 family.</text>
</comment>
<dbReference type="EMBL" id="CP015840">
    <property type="protein sequence ID" value="ANG65886.1"/>
    <property type="molecule type" value="Genomic_DNA"/>
</dbReference>
<dbReference type="Pfam" id="PF01281">
    <property type="entry name" value="Ribosomal_L9_N"/>
    <property type="match status" value="1"/>
</dbReference>
<dbReference type="Gene3D" id="3.10.430.100">
    <property type="entry name" value="Ribosomal protein L9, C-terminal domain"/>
    <property type="match status" value="1"/>
</dbReference>
<evidence type="ECO:0000256" key="7">
    <source>
        <dbReference type="HAMAP-Rule" id="MF_00503"/>
    </source>
</evidence>
<name>A0A173DYA7_9CHLA</name>
<keyword evidence="5 7" id="KW-0687">Ribonucleoprotein</keyword>
<dbReference type="InterPro" id="IPR020070">
    <property type="entry name" value="Ribosomal_bL9_N"/>
</dbReference>
<dbReference type="InterPro" id="IPR009027">
    <property type="entry name" value="Ribosomal_bL9/RNase_H1_N"/>
</dbReference>